<sequence length="183" mass="21509">MKPLVYMSLFFVKYIPNGSRISPHALTQSLITPRYRVLQVCKRTDYIGRYHLSSYAEVFKILYERNNSNRKHVCDRMVLQEADLFKRCQVLDTQEEEKQLEMEQFRKNCIEQNSKKDAGPNMTKTEWWTTTVLSSNNFFTRFSQLCEGRPRYTFDQFIEINSNTNAGMGQALANDILFMNGIS</sequence>
<proteinExistence type="predicted"/>
<evidence type="ECO:0000313" key="2">
    <source>
        <dbReference type="WBParaSite" id="Minc3s10616g44214"/>
    </source>
</evidence>
<accession>A0A914NTY8</accession>
<reference evidence="2" key="1">
    <citation type="submission" date="2022-11" db="UniProtKB">
        <authorList>
            <consortium name="WormBaseParasite"/>
        </authorList>
    </citation>
    <scope>IDENTIFICATION</scope>
</reference>
<dbReference type="AlphaFoldDB" id="A0A914NTY8"/>
<organism evidence="1 2">
    <name type="scientific">Meloidogyne incognita</name>
    <name type="common">Southern root-knot nematode worm</name>
    <name type="synonym">Oxyuris incognita</name>
    <dbReference type="NCBI Taxonomy" id="6306"/>
    <lineage>
        <taxon>Eukaryota</taxon>
        <taxon>Metazoa</taxon>
        <taxon>Ecdysozoa</taxon>
        <taxon>Nematoda</taxon>
        <taxon>Chromadorea</taxon>
        <taxon>Rhabditida</taxon>
        <taxon>Tylenchina</taxon>
        <taxon>Tylenchomorpha</taxon>
        <taxon>Tylenchoidea</taxon>
        <taxon>Meloidogynidae</taxon>
        <taxon>Meloidogyninae</taxon>
        <taxon>Meloidogyne</taxon>
        <taxon>Meloidogyne incognita group</taxon>
    </lineage>
</organism>
<protein>
    <submittedName>
        <fullName evidence="2">Uncharacterized protein</fullName>
    </submittedName>
</protein>
<keyword evidence="1" id="KW-1185">Reference proteome</keyword>
<dbReference type="WBParaSite" id="Minc3s10616g44214">
    <property type="protein sequence ID" value="Minc3s10616g44214"/>
    <property type="gene ID" value="Minc3s10616g44214"/>
</dbReference>
<evidence type="ECO:0000313" key="1">
    <source>
        <dbReference type="Proteomes" id="UP000887563"/>
    </source>
</evidence>
<dbReference type="Proteomes" id="UP000887563">
    <property type="component" value="Unplaced"/>
</dbReference>
<name>A0A914NTY8_MELIC</name>